<dbReference type="Proteomes" id="UP000007819">
    <property type="component" value="Chromosome A2"/>
</dbReference>
<sequence>MNLLRELQSNEPLDYKNYLRMENHSFFELLNLVSPYIEKKNTVMRESISAEERLVATLRFLSTGRSYEDLKYSCAVSAQALGKIIPETCWAIYQVLSDFKMPKSEVEWQQIASDFKNQWNFDNCLGAMDGKHIVISKPPNSGSYYYNYKGTFSVVLFGIVNANYEFIYVNSGTNGRVSDGGILRHTDFFRKLENNELQIPSHRCPPQVDYKLPYVFLGDAAFPLMENLMKPYSTHCSGHDEHIFNYRLSRARRVVENSFGILASRFRIFLQPINIDVKHEDAVVMASCALHNYLRRNSSTHYTSTNHLDYEDIDNGNVILGQWRQAGDLVPLQRSTFVAPRDAKTIRDQFKNYFTNEGKVSFQETMINNR</sequence>
<dbReference type="GO" id="GO:0016787">
    <property type="term" value="F:hydrolase activity"/>
    <property type="evidence" value="ECO:0007669"/>
    <property type="project" value="UniProtKB-KW"/>
</dbReference>
<dbReference type="RefSeq" id="XP_008180483.1">
    <property type="nucleotide sequence ID" value="XM_008182261.1"/>
</dbReference>
<dbReference type="Pfam" id="PF13359">
    <property type="entry name" value="DDE_Tnp_4"/>
    <property type="match status" value="1"/>
</dbReference>
<dbReference type="EnsemblMetazoa" id="XM_008182261.1">
    <property type="protein sequence ID" value="XP_008180483.1"/>
    <property type="gene ID" value="LOC103308594"/>
</dbReference>
<evidence type="ECO:0000256" key="3">
    <source>
        <dbReference type="ARBA" id="ARBA00006958"/>
    </source>
</evidence>
<dbReference type="InterPro" id="IPR027806">
    <property type="entry name" value="HARBI1_dom"/>
</dbReference>
<comment type="cofactor">
    <cofactor evidence="1">
        <name>a divalent metal cation</name>
        <dbReference type="ChEBI" id="CHEBI:60240"/>
    </cofactor>
</comment>
<dbReference type="PANTHER" id="PTHR22930">
    <property type="match status" value="1"/>
</dbReference>
<dbReference type="AlphaFoldDB" id="A0A8R1WZC4"/>
<comment type="similarity">
    <text evidence="3">Belongs to the HARBI1 family.</text>
</comment>
<dbReference type="OrthoDB" id="6578142at2759"/>
<keyword evidence="10" id="KW-1185">Reference proteome</keyword>
<evidence type="ECO:0000256" key="5">
    <source>
        <dbReference type="ARBA" id="ARBA00022723"/>
    </source>
</evidence>
<reference evidence="10" key="1">
    <citation type="submission" date="2010-06" db="EMBL/GenBank/DDBJ databases">
        <authorList>
            <person name="Jiang H."/>
            <person name="Abraham K."/>
            <person name="Ali S."/>
            <person name="Alsbrooks S.L."/>
            <person name="Anim B.N."/>
            <person name="Anosike U.S."/>
            <person name="Attaway T."/>
            <person name="Bandaranaike D.P."/>
            <person name="Battles P.K."/>
            <person name="Bell S.N."/>
            <person name="Bell A.V."/>
            <person name="Beltran B."/>
            <person name="Bickham C."/>
            <person name="Bustamante Y."/>
            <person name="Caleb T."/>
            <person name="Canada A."/>
            <person name="Cardenas V."/>
            <person name="Carter K."/>
            <person name="Chacko J."/>
            <person name="Chandrabose M.N."/>
            <person name="Chavez D."/>
            <person name="Chavez A."/>
            <person name="Chen L."/>
            <person name="Chu H.-S."/>
            <person name="Claassen K.J."/>
            <person name="Cockrell R."/>
            <person name="Collins M."/>
            <person name="Cooper J.A."/>
            <person name="Cree A."/>
            <person name="Curry S.M."/>
            <person name="Da Y."/>
            <person name="Dao M.D."/>
            <person name="Das B."/>
            <person name="Davila M.-L."/>
            <person name="Davy-Carroll L."/>
            <person name="Denson S."/>
            <person name="Dinh H."/>
            <person name="Ebong V.E."/>
            <person name="Edwards J.R."/>
            <person name="Egan A."/>
            <person name="El-Daye J."/>
            <person name="Escobedo L."/>
            <person name="Fernandez S."/>
            <person name="Fernando P.R."/>
            <person name="Flagg N."/>
            <person name="Forbes L.D."/>
            <person name="Fowler R.G."/>
            <person name="Fu Q."/>
            <person name="Gabisi R.A."/>
            <person name="Ganer J."/>
            <person name="Garbino Pronczuk A."/>
            <person name="Garcia R.M."/>
            <person name="Garner T."/>
            <person name="Garrett T.E."/>
            <person name="Gonzalez D.A."/>
            <person name="Hamid H."/>
            <person name="Hawkins E.S."/>
            <person name="Hirani K."/>
            <person name="Hogues M.E."/>
            <person name="Hollins B."/>
            <person name="Hsiao C.-H."/>
            <person name="Jabil R."/>
            <person name="James M.L."/>
            <person name="Jhangiani S.N."/>
            <person name="Johnson B."/>
            <person name="Johnson Q."/>
            <person name="Joshi V."/>
            <person name="Kalu J.B."/>
            <person name="Kam C."/>
            <person name="Kashfia A."/>
            <person name="Keebler J."/>
            <person name="Kisamo H."/>
            <person name="Kovar C.L."/>
            <person name="Lago L.A."/>
            <person name="Lai C.-Y."/>
            <person name="Laidlaw J."/>
            <person name="Lara F."/>
            <person name="Le T.-K."/>
            <person name="Lee S.L."/>
            <person name="Legall F.H."/>
            <person name="Lemon S.J."/>
            <person name="Lewis L.R."/>
            <person name="Li B."/>
            <person name="Liu Y."/>
            <person name="Liu Y.-S."/>
            <person name="Lopez J."/>
            <person name="Lozado R.J."/>
            <person name="Lu J."/>
            <person name="Madu R.C."/>
            <person name="Maheshwari M."/>
            <person name="Maheshwari R."/>
            <person name="Malloy K."/>
            <person name="Martinez E."/>
            <person name="Mathew T."/>
            <person name="Mercado I.C."/>
            <person name="Mercado C."/>
            <person name="Meyer B."/>
            <person name="Montgomery K."/>
            <person name="Morgan M.B."/>
            <person name="Munidasa M."/>
            <person name="Nazareth L.V."/>
            <person name="Nelson J."/>
            <person name="Ng B.M."/>
            <person name="Nguyen N.B."/>
            <person name="Nguyen P.Q."/>
            <person name="Nguyen T."/>
            <person name="Obregon M."/>
            <person name="Okwuonu G.O."/>
            <person name="Onwere C.G."/>
            <person name="Orozco G."/>
            <person name="Parra A."/>
            <person name="Patel S."/>
            <person name="Patil S."/>
            <person name="Perez A."/>
            <person name="Perez Y."/>
            <person name="Pham C."/>
            <person name="Primus E.L."/>
            <person name="Pu L.-L."/>
            <person name="Puazo M."/>
            <person name="Qin X."/>
            <person name="Quiroz J.B."/>
            <person name="Reese J."/>
            <person name="Richards S."/>
            <person name="Rives C.M."/>
            <person name="Robberts R."/>
            <person name="Ruiz S.J."/>
            <person name="Ruiz M.J."/>
            <person name="Santibanez J."/>
            <person name="Schneider B.W."/>
            <person name="Sisson I."/>
            <person name="Smith M."/>
            <person name="Sodergren E."/>
            <person name="Song X.-Z."/>
            <person name="Song B.B."/>
            <person name="Summersgill H."/>
            <person name="Thelus R."/>
            <person name="Thornton R.D."/>
            <person name="Trejos Z.Y."/>
            <person name="Usmani K."/>
            <person name="Vattathil S."/>
            <person name="Villasana D."/>
            <person name="Walker D.L."/>
            <person name="Wang S."/>
            <person name="Wang K."/>
            <person name="White C.S."/>
            <person name="Williams A.C."/>
            <person name="Williamson J."/>
            <person name="Wilson K."/>
            <person name="Woghiren I.O."/>
            <person name="Woodworth J.R."/>
            <person name="Worley K.C."/>
            <person name="Wright R.A."/>
            <person name="Wu W."/>
            <person name="Young L."/>
            <person name="Zhang L."/>
            <person name="Zhang J."/>
            <person name="Zhu Y."/>
            <person name="Muzny D.M."/>
            <person name="Weinstock G."/>
            <person name="Gibbs R.A."/>
        </authorList>
    </citation>
    <scope>NUCLEOTIDE SEQUENCE [LARGE SCALE GENOMIC DNA]</scope>
    <source>
        <strain evidence="10">LSR1</strain>
    </source>
</reference>
<organism evidence="9 10">
    <name type="scientific">Acyrthosiphon pisum</name>
    <name type="common">Pea aphid</name>
    <dbReference type="NCBI Taxonomy" id="7029"/>
    <lineage>
        <taxon>Eukaryota</taxon>
        <taxon>Metazoa</taxon>
        <taxon>Ecdysozoa</taxon>
        <taxon>Arthropoda</taxon>
        <taxon>Hexapoda</taxon>
        <taxon>Insecta</taxon>
        <taxon>Pterygota</taxon>
        <taxon>Neoptera</taxon>
        <taxon>Paraneoptera</taxon>
        <taxon>Hemiptera</taxon>
        <taxon>Sternorrhyncha</taxon>
        <taxon>Aphidomorpha</taxon>
        <taxon>Aphidoidea</taxon>
        <taxon>Aphididae</taxon>
        <taxon>Macrosiphini</taxon>
        <taxon>Acyrthosiphon</taxon>
    </lineage>
</organism>
<keyword evidence="4" id="KW-0540">Nuclease</keyword>
<reference evidence="9" key="2">
    <citation type="submission" date="2022-06" db="UniProtKB">
        <authorList>
            <consortium name="EnsemblMetazoa"/>
        </authorList>
    </citation>
    <scope>IDENTIFICATION</scope>
</reference>
<dbReference type="InterPro" id="IPR045249">
    <property type="entry name" value="HARBI1-like"/>
</dbReference>
<proteinExistence type="inferred from homology"/>
<name>A0A8R1WZC4_ACYPI</name>
<evidence type="ECO:0000259" key="8">
    <source>
        <dbReference type="Pfam" id="PF13359"/>
    </source>
</evidence>
<keyword evidence="6" id="KW-0378">Hydrolase</keyword>
<evidence type="ECO:0000256" key="1">
    <source>
        <dbReference type="ARBA" id="ARBA00001968"/>
    </source>
</evidence>
<dbReference type="GO" id="GO:0004518">
    <property type="term" value="F:nuclease activity"/>
    <property type="evidence" value="ECO:0007669"/>
    <property type="project" value="UniProtKB-KW"/>
</dbReference>
<evidence type="ECO:0000256" key="2">
    <source>
        <dbReference type="ARBA" id="ARBA00004123"/>
    </source>
</evidence>
<evidence type="ECO:0000256" key="6">
    <source>
        <dbReference type="ARBA" id="ARBA00022801"/>
    </source>
</evidence>
<evidence type="ECO:0000313" key="9">
    <source>
        <dbReference type="EnsemblMetazoa" id="XP_008180483.1"/>
    </source>
</evidence>
<dbReference type="PANTHER" id="PTHR22930:SF284">
    <property type="entry name" value="DDE TNP4 DOMAIN-CONTAINING PROTEIN"/>
    <property type="match status" value="1"/>
</dbReference>
<dbReference type="GO" id="GO:0046872">
    <property type="term" value="F:metal ion binding"/>
    <property type="evidence" value="ECO:0007669"/>
    <property type="project" value="UniProtKB-KW"/>
</dbReference>
<keyword evidence="7" id="KW-0539">Nucleus</keyword>
<dbReference type="KEGG" id="api:103308594"/>
<evidence type="ECO:0000256" key="7">
    <source>
        <dbReference type="ARBA" id="ARBA00023242"/>
    </source>
</evidence>
<dbReference type="GO" id="GO:0005634">
    <property type="term" value="C:nucleus"/>
    <property type="evidence" value="ECO:0007669"/>
    <property type="project" value="UniProtKB-SubCell"/>
</dbReference>
<dbReference type="GeneID" id="103308594"/>
<protein>
    <recommendedName>
        <fullName evidence="8">DDE Tnp4 domain-containing protein</fullName>
    </recommendedName>
</protein>
<evidence type="ECO:0000256" key="4">
    <source>
        <dbReference type="ARBA" id="ARBA00022722"/>
    </source>
</evidence>
<feature type="domain" description="DDE Tnp4" evidence="8">
    <location>
        <begin position="128"/>
        <end position="292"/>
    </location>
</feature>
<accession>A0A8R1WZC4</accession>
<keyword evidence="5" id="KW-0479">Metal-binding</keyword>
<comment type="subcellular location">
    <subcellularLocation>
        <location evidence="2">Nucleus</location>
    </subcellularLocation>
</comment>
<evidence type="ECO:0000313" key="10">
    <source>
        <dbReference type="Proteomes" id="UP000007819"/>
    </source>
</evidence>